<dbReference type="PANTHER" id="PTHR31973:SF187">
    <property type="entry name" value="MUTATOR TRANSPOSASE MUDRA PROTEIN"/>
    <property type="match status" value="1"/>
</dbReference>
<dbReference type="Proteomes" id="UP001515500">
    <property type="component" value="Chromosome 18"/>
</dbReference>
<dbReference type="PROSITE" id="PS50966">
    <property type="entry name" value="ZF_SWIM"/>
    <property type="match status" value="1"/>
</dbReference>
<organism evidence="6 7">
    <name type="scientific">Dioscorea cayennensis subsp. rotundata</name>
    <name type="common">White Guinea yam</name>
    <name type="synonym">Dioscorea rotundata</name>
    <dbReference type="NCBI Taxonomy" id="55577"/>
    <lineage>
        <taxon>Eukaryota</taxon>
        <taxon>Viridiplantae</taxon>
        <taxon>Streptophyta</taxon>
        <taxon>Embryophyta</taxon>
        <taxon>Tracheophyta</taxon>
        <taxon>Spermatophyta</taxon>
        <taxon>Magnoliopsida</taxon>
        <taxon>Liliopsida</taxon>
        <taxon>Dioscoreales</taxon>
        <taxon>Dioscoreaceae</taxon>
        <taxon>Dioscorea</taxon>
    </lineage>
</organism>
<proteinExistence type="predicted"/>
<dbReference type="SMART" id="SM00575">
    <property type="entry name" value="ZnF_PMZ"/>
    <property type="match status" value="1"/>
</dbReference>
<dbReference type="PANTHER" id="PTHR31973">
    <property type="entry name" value="POLYPROTEIN, PUTATIVE-RELATED"/>
    <property type="match status" value="1"/>
</dbReference>
<dbReference type="Pfam" id="PF04434">
    <property type="entry name" value="SWIM"/>
    <property type="match status" value="1"/>
</dbReference>
<dbReference type="RefSeq" id="XP_039145538.1">
    <property type="nucleotide sequence ID" value="XM_039289604.1"/>
</dbReference>
<evidence type="ECO:0000259" key="5">
    <source>
        <dbReference type="PROSITE" id="PS50966"/>
    </source>
</evidence>
<dbReference type="GeneID" id="120282753"/>
<evidence type="ECO:0000313" key="7">
    <source>
        <dbReference type="RefSeq" id="XP_039145538.1"/>
    </source>
</evidence>
<evidence type="ECO:0000256" key="1">
    <source>
        <dbReference type="ARBA" id="ARBA00022723"/>
    </source>
</evidence>
<evidence type="ECO:0000256" key="4">
    <source>
        <dbReference type="PROSITE-ProRule" id="PRU00325"/>
    </source>
</evidence>
<dbReference type="AlphaFoldDB" id="A0AB40CZV1"/>
<protein>
    <submittedName>
        <fullName evidence="7">Uncharacterized protein LOC120282753</fullName>
    </submittedName>
</protein>
<dbReference type="GO" id="GO:0008270">
    <property type="term" value="F:zinc ion binding"/>
    <property type="evidence" value="ECO:0007669"/>
    <property type="project" value="UniProtKB-KW"/>
</dbReference>
<dbReference type="InterPro" id="IPR007527">
    <property type="entry name" value="Znf_SWIM"/>
</dbReference>
<evidence type="ECO:0000313" key="6">
    <source>
        <dbReference type="Proteomes" id="UP001515500"/>
    </source>
</evidence>
<gene>
    <name evidence="7" type="primary">LOC120282753</name>
</gene>
<sequence length="179" mass="21079">MYSNVAASFNSWIKEAPDLPVTNMVDLIRFKLMGMLCHRHEQSQRWERCLCPVIHRKIEELVEESRNLLVGRFNGDYFEVVEQKNYCTSLNARTCSCRRWQVYGIPCKHACAVILQTDTNIHRYVDDYFTVDAYRQAYAEAIFPVPDVDKPDDVNRKLLMRPPITKRPVGRPRRKRLES</sequence>
<reference evidence="7" key="1">
    <citation type="submission" date="2025-08" db="UniProtKB">
        <authorList>
            <consortium name="RefSeq"/>
        </authorList>
    </citation>
    <scope>IDENTIFICATION</scope>
</reference>
<name>A0AB40CZV1_DIOCR</name>
<keyword evidence="6" id="KW-1185">Reference proteome</keyword>
<feature type="domain" description="SWIM-type" evidence="5">
    <location>
        <begin position="86"/>
        <end position="118"/>
    </location>
</feature>
<evidence type="ECO:0000256" key="3">
    <source>
        <dbReference type="ARBA" id="ARBA00022833"/>
    </source>
</evidence>
<keyword evidence="2 4" id="KW-0863">Zinc-finger</keyword>
<evidence type="ECO:0000256" key="2">
    <source>
        <dbReference type="ARBA" id="ARBA00022771"/>
    </source>
</evidence>
<dbReference type="InterPro" id="IPR006564">
    <property type="entry name" value="Znf_PMZ"/>
</dbReference>
<accession>A0AB40CZV1</accession>
<keyword evidence="3" id="KW-0862">Zinc</keyword>
<keyword evidence="1" id="KW-0479">Metal-binding</keyword>